<evidence type="ECO:0000256" key="3">
    <source>
        <dbReference type="ARBA" id="ARBA00022475"/>
    </source>
</evidence>
<dbReference type="RefSeq" id="XP_042563621.1">
    <property type="nucleotide sequence ID" value="XM_042707687.1"/>
</dbReference>
<evidence type="ECO:0000256" key="8">
    <source>
        <dbReference type="ARBA" id="ARBA00023170"/>
    </source>
</evidence>
<dbReference type="InterPro" id="IPR039465">
    <property type="entry name" value="IL-17_rcpt-like"/>
</dbReference>
<dbReference type="InterPro" id="IPR013568">
    <property type="entry name" value="SEFIR_dom"/>
</dbReference>
<evidence type="ECO:0000256" key="5">
    <source>
        <dbReference type="ARBA" id="ARBA00022729"/>
    </source>
</evidence>
<name>A0A8M1KHS1_CLUHA</name>
<feature type="transmembrane region" description="Helical" evidence="11">
    <location>
        <begin position="21"/>
        <end position="45"/>
    </location>
</feature>
<sequence length="691" mass="76872">MLTFPIALKNVFVAPHTLGDLIALFIFAMILDSMLARATFMIYLLNVIKEIQQNPMDFTTNLEDQVPHLSYLDMDLVSHSFLIMREGGPMVNVRLCYRSASCVSLSPPVEIQVSIFLCSGGFCNSHLYCKLMCIHYLAQSFFFQMNTTHSLSTNISFPYLLPCLCIQVYYDHPDAMRRTICPFENMTQNGVLDVLSSGEIRVYNNSKLTWHPLCPSAELSPSAKLCWNNSASLADCVILPNTTLQAVGLIYDVSDVDRHPQMCIQLSLNNSHYVHCPFKFGHVYQWEVTHLAVVAGHLRVSITSNIPACFAGQLCAHVAEECVAIGDEGNVCMEGGSSLVQLVLSLPFRSLGMCVQVWRLQPVLHGRRIFCLDYPQMHRRWGLIVGATLAFLLTLVVLGNVACHQFSKRFSGCGSNRPVLLVSSSDDASHISAVLALASGLQAELHCSVRLALWDHCASQDSIAHLGPVPWLHAQCHTVLQTGGMVLIAWSSSASGTWKWKGEGGKKSAFNLEYVQLARTENNQNLDTNDSKQKEWTCTLKGEKDIESHGAAQKDIESPIATQKAEWQEKALQGCREQCEEKTSVTAPVLVATLSCVQAALQSGLQIDNFIVLHFQKKGLKSESESNGDLPAVLHTLPTYYLPQNLPKLVLKLRMGSIKTSSCWLWLTEPWWAHHVSWRLAQRLQDCLHQG</sequence>
<evidence type="ECO:0000256" key="10">
    <source>
        <dbReference type="ARBA" id="ARBA00023198"/>
    </source>
</evidence>
<keyword evidence="5" id="KW-0732">Signal</keyword>
<keyword evidence="3" id="KW-1003">Cell membrane</keyword>
<feature type="domain" description="SEFIR" evidence="12">
    <location>
        <begin position="417"/>
        <end position="505"/>
    </location>
</feature>
<reference evidence="15" key="1">
    <citation type="submission" date="2025-08" db="UniProtKB">
        <authorList>
            <consortium name="RefSeq"/>
        </authorList>
    </citation>
    <scope>IDENTIFICATION</scope>
</reference>
<comment type="subcellular location">
    <subcellularLocation>
        <location evidence="1">Cell membrane</location>
        <topology evidence="1">Single-pass membrane protein</topology>
    </subcellularLocation>
    <subcellularLocation>
        <location evidence="2">Membrane</location>
        <topology evidence="2">Single-pass type I membrane protein</topology>
    </subcellularLocation>
</comment>
<evidence type="ECO:0000259" key="13">
    <source>
        <dbReference type="Pfam" id="PF15037"/>
    </source>
</evidence>
<evidence type="ECO:0000256" key="4">
    <source>
        <dbReference type="ARBA" id="ARBA00022692"/>
    </source>
</evidence>
<dbReference type="OrthoDB" id="9894203at2759"/>
<organism evidence="14 15">
    <name type="scientific">Clupea harengus</name>
    <name type="common">Atlantic herring</name>
    <dbReference type="NCBI Taxonomy" id="7950"/>
    <lineage>
        <taxon>Eukaryota</taxon>
        <taxon>Metazoa</taxon>
        <taxon>Chordata</taxon>
        <taxon>Craniata</taxon>
        <taxon>Vertebrata</taxon>
        <taxon>Euteleostomi</taxon>
        <taxon>Actinopterygii</taxon>
        <taxon>Neopterygii</taxon>
        <taxon>Teleostei</taxon>
        <taxon>Clupei</taxon>
        <taxon>Clupeiformes</taxon>
        <taxon>Clupeoidei</taxon>
        <taxon>Clupeidae</taxon>
        <taxon>Clupea</taxon>
    </lineage>
</organism>
<dbReference type="Pfam" id="PF08357">
    <property type="entry name" value="SEFIR"/>
    <property type="match status" value="1"/>
</dbReference>
<dbReference type="Pfam" id="PF15037">
    <property type="entry name" value="IL17_R_N"/>
    <property type="match status" value="1"/>
</dbReference>
<dbReference type="GO" id="GO:0030368">
    <property type="term" value="F:interleukin-17 receptor activity"/>
    <property type="evidence" value="ECO:0007669"/>
    <property type="project" value="InterPro"/>
</dbReference>
<accession>A0A8M1KHS1</accession>
<feature type="domain" description="Interleukin-17 receptor C/E N-terminal" evidence="13">
    <location>
        <begin position="91"/>
        <end position="327"/>
    </location>
</feature>
<dbReference type="PANTHER" id="PTHR15583:SF21">
    <property type="entry name" value="INTERLEUKIN-17 RECEPTOR E-LIKE"/>
    <property type="match status" value="1"/>
</dbReference>
<keyword evidence="4 11" id="KW-0812">Transmembrane</keyword>
<dbReference type="InterPro" id="IPR027841">
    <property type="entry name" value="IL-17_rcpt_C/E_N"/>
</dbReference>
<evidence type="ECO:0000256" key="6">
    <source>
        <dbReference type="ARBA" id="ARBA00022989"/>
    </source>
</evidence>
<dbReference type="PANTHER" id="PTHR15583">
    <property type="entry name" value="INTERLEUKIN-17 RECEPTOR"/>
    <property type="match status" value="1"/>
</dbReference>
<keyword evidence="7 11" id="KW-0472">Membrane</keyword>
<evidence type="ECO:0000256" key="9">
    <source>
        <dbReference type="ARBA" id="ARBA00023180"/>
    </source>
</evidence>
<gene>
    <name evidence="15" type="primary">LOC116220336</name>
</gene>
<feature type="transmembrane region" description="Helical" evidence="11">
    <location>
        <begin position="381"/>
        <end position="402"/>
    </location>
</feature>
<keyword evidence="10" id="KW-0395">Inflammatory response</keyword>
<keyword evidence="8 15" id="KW-0675">Receptor</keyword>
<evidence type="ECO:0000313" key="15">
    <source>
        <dbReference type="RefSeq" id="XP_042563621.1"/>
    </source>
</evidence>
<evidence type="ECO:0000256" key="7">
    <source>
        <dbReference type="ARBA" id="ARBA00023136"/>
    </source>
</evidence>
<keyword evidence="6 11" id="KW-1133">Transmembrane helix</keyword>
<evidence type="ECO:0000313" key="14">
    <source>
        <dbReference type="Proteomes" id="UP000515152"/>
    </source>
</evidence>
<evidence type="ECO:0000256" key="11">
    <source>
        <dbReference type="SAM" id="Phobius"/>
    </source>
</evidence>
<protein>
    <submittedName>
        <fullName evidence="15">Interleukin-17 receptor E isoform X1</fullName>
    </submittedName>
</protein>
<dbReference type="AlphaFoldDB" id="A0A8M1KHS1"/>
<keyword evidence="9" id="KW-0325">Glycoprotein</keyword>
<dbReference type="GO" id="GO:0006954">
    <property type="term" value="P:inflammatory response"/>
    <property type="evidence" value="ECO:0007669"/>
    <property type="project" value="UniProtKB-KW"/>
</dbReference>
<evidence type="ECO:0000259" key="12">
    <source>
        <dbReference type="Pfam" id="PF08357"/>
    </source>
</evidence>
<dbReference type="GO" id="GO:0005886">
    <property type="term" value="C:plasma membrane"/>
    <property type="evidence" value="ECO:0007669"/>
    <property type="project" value="UniProtKB-SubCell"/>
</dbReference>
<evidence type="ECO:0000256" key="1">
    <source>
        <dbReference type="ARBA" id="ARBA00004162"/>
    </source>
</evidence>
<proteinExistence type="predicted"/>
<dbReference type="Proteomes" id="UP000515152">
    <property type="component" value="Chromosome 4"/>
</dbReference>
<evidence type="ECO:0000256" key="2">
    <source>
        <dbReference type="ARBA" id="ARBA00004479"/>
    </source>
</evidence>
<dbReference type="GeneID" id="116220336"/>
<keyword evidence="14" id="KW-1185">Reference proteome</keyword>